<dbReference type="NCBIfam" id="NF001159">
    <property type="entry name" value="PRK00150.1-3"/>
    <property type="match status" value="1"/>
</dbReference>
<evidence type="ECO:0000313" key="3">
    <source>
        <dbReference type="EMBL" id="MBU9698151.1"/>
    </source>
</evidence>
<dbReference type="EMBL" id="JAAATX020000006">
    <property type="protein sequence ID" value="MBU9698151.1"/>
    <property type="molecule type" value="Genomic_DNA"/>
</dbReference>
<comment type="caution">
    <text evidence="3">The sequence shown here is derived from an EMBL/GenBank/DDBJ whole genome shotgun (WGS) entry which is preliminary data.</text>
</comment>
<keyword evidence="2 3" id="KW-0378">Hydrolase</keyword>
<feature type="binding site" evidence="2">
    <location>
        <position position="93"/>
    </location>
    <ligand>
        <name>Fe cation</name>
        <dbReference type="ChEBI" id="CHEBI:24875"/>
    </ligand>
</feature>
<dbReference type="PANTHER" id="PTHR10458">
    <property type="entry name" value="PEPTIDE DEFORMYLASE"/>
    <property type="match status" value="1"/>
</dbReference>
<gene>
    <name evidence="2 3" type="primary">def</name>
    <name evidence="3" type="ORF">GU927_009880</name>
</gene>
<feature type="active site" evidence="2">
    <location>
        <position position="136"/>
    </location>
</feature>
<comment type="similarity">
    <text evidence="1 2">Belongs to the polypeptide deformylase family.</text>
</comment>
<dbReference type="CDD" id="cd00487">
    <property type="entry name" value="Pep_deformylase"/>
    <property type="match status" value="1"/>
</dbReference>
<name>A0ABS6J308_9RHOB</name>
<dbReference type="PIRSF" id="PIRSF004749">
    <property type="entry name" value="Pep_def"/>
    <property type="match status" value="1"/>
</dbReference>
<dbReference type="GO" id="GO:0042586">
    <property type="term" value="F:peptide deformylase activity"/>
    <property type="evidence" value="ECO:0007669"/>
    <property type="project" value="UniProtKB-EC"/>
</dbReference>
<dbReference type="Gene3D" id="3.90.45.10">
    <property type="entry name" value="Peptide deformylase"/>
    <property type="match status" value="1"/>
</dbReference>
<accession>A0ABS6J308</accession>
<protein>
    <recommendedName>
        <fullName evidence="2">Peptide deformylase</fullName>
        <shortName evidence="2">PDF</shortName>
        <ecNumber evidence="2">3.5.1.88</ecNumber>
    </recommendedName>
    <alternativeName>
        <fullName evidence="2">Polypeptide deformylase</fullName>
    </alternativeName>
</protein>
<dbReference type="InterPro" id="IPR036821">
    <property type="entry name" value="Peptide_deformylase_sf"/>
</dbReference>
<feature type="binding site" evidence="2">
    <location>
        <position position="139"/>
    </location>
    <ligand>
        <name>Fe cation</name>
        <dbReference type="ChEBI" id="CHEBI:24875"/>
    </ligand>
</feature>
<comment type="catalytic activity">
    <reaction evidence="2">
        <text>N-terminal N-formyl-L-methionyl-[peptide] + H2O = N-terminal L-methionyl-[peptide] + formate</text>
        <dbReference type="Rhea" id="RHEA:24420"/>
        <dbReference type="Rhea" id="RHEA-COMP:10639"/>
        <dbReference type="Rhea" id="RHEA-COMP:10640"/>
        <dbReference type="ChEBI" id="CHEBI:15377"/>
        <dbReference type="ChEBI" id="CHEBI:15740"/>
        <dbReference type="ChEBI" id="CHEBI:49298"/>
        <dbReference type="ChEBI" id="CHEBI:64731"/>
        <dbReference type="EC" id="3.5.1.88"/>
    </reaction>
</comment>
<dbReference type="EC" id="3.5.1.88" evidence="2"/>
<keyword evidence="2" id="KW-0648">Protein biosynthesis</keyword>
<proteinExistence type="inferred from homology"/>
<dbReference type="NCBIfam" id="TIGR00079">
    <property type="entry name" value="pept_deformyl"/>
    <property type="match status" value="1"/>
</dbReference>
<comment type="function">
    <text evidence="2">Removes the formyl group from the N-terminal Met of newly synthesized proteins. Requires at least a dipeptide for an efficient rate of reaction. N-terminal L-methionine is a prerequisite for activity but the enzyme has broad specificity at other positions.</text>
</comment>
<keyword evidence="2" id="KW-0479">Metal-binding</keyword>
<dbReference type="HAMAP" id="MF_00163">
    <property type="entry name" value="Pep_deformylase"/>
    <property type="match status" value="1"/>
</dbReference>
<dbReference type="InterPro" id="IPR023635">
    <property type="entry name" value="Peptide_deformylase"/>
</dbReference>
<dbReference type="RefSeq" id="WP_161762275.1">
    <property type="nucleotide sequence ID" value="NZ_JAAATX020000006.1"/>
</dbReference>
<evidence type="ECO:0000256" key="1">
    <source>
        <dbReference type="ARBA" id="ARBA00010759"/>
    </source>
</evidence>
<keyword evidence="4" id="KW-1185">Reference proteome</keyword>
<keyword evidence="2" id="KW-0408">Iron</keyword>
<feature type="binding site" evidence="2">
    <location>
        <position position="135"/>
    </location>
    <ligand>
        <name>Fe cation</name>
        <dbReference type="ChEBI" id="CHEBI:24875"/>
    </ligand>
</feature>
<evidence type="ECO:0000313" key="4">
    <source>
        <dbReference type="Proteomes" id="UP000731907"/>
    </source>
</evidence>
<dbReference type="PANTHER" id="PTHR10458:SF22">
    <property type="entry name" value="PEPTIDE DEFORMYLASE"/>
    <property type="match status" value="1"/>
</dbReference>
<dbReference type="SUPFAM" id="SSF56420">
    <property type="entry name" value="Peptide deformylase"/>
    <property type="match status" value="1"/>
</dbReference>
<sequence length="167" mass="17817">MAVLPVLTWPDARLSTPCVPVLPTDATRALAQDMLDTMYAAPGRGLAAPQVGHLIRLFVMDVTWKDGPPAPRIFFNPVILSRGTATATGPEGCLSIPGITTDITRATEIHLRWTDAEGRPQEDTLTGFAAICAQHEIDHLDGILTLDRLSPAARARALAAYDAANAP</sequence>
<comment type="cofactor">
    <cofactor evidence="2">
        <name>Fe(2+)</name>
        <dbReference type="ChEBI" id="CHEBI:29033"/>
    </cofactor>
    <text evidence="2">Binds 1 Fe(2+) ion.</text>
</comment>
<organism evidence="3 4">
    <name type="scientific">Paragemmobacter amnigenus</name>
    <dbReference type="NCBI Taxonomy" id="2852097"/>
    <lineage>
        <taxon>Bacteria</taxon>
        <taxon>Pseudomonadati</taxon>
        <taxon>Pseudomonadota</taxon>
        <taxon>Alphaproteobacteria</taxon>
        <taxon>Rhodobacterales</taxon>
        <taxon>Paracoccaceae</taxon>
        <taxon>Paragemmobacter</taxon>
    </lineage>
</organism>
<dbReference type="Proteomes" id="UP000731907">
    <property type="component" value="Unassembled WGS sequence"/>
</dbReference>
<reference evidence="3 4" key="1">
    <citation type="submission" date="2021-06" db="EMBL/GenBank/DDBJ databases">
        <title>Rhodobacteraceae bacterium strain HSP-20.</title>
        <authorList>
            <person name="Chen W.-M."/>
        </authorList>
    </citation>
    <scope>NUCLEOTIDE SEQUENCE [LARGE SCALE GENOMIC DNA]</scope>
    <source>
        <strain evidence="3 4">HSP-20</strain>
    </source>
</reference>
<evidence type="ECO:0000256" key="2">
    <source>
        <dbReference type="HAMAP-Rule" id="MF_00163"/>
    </source>
</evidence>
<dbReference type="PRINTS" id="PR01576">
    <property type="entry name" value="PDEFORMYLASE"/>
</dbReference>
<dbReference type="Pfam" id="PF01327">
    <property type="entry name" value="Pep_deformylase"/>
    <property type="match status" value="1"/>
</dbReference>